<dbReference type="OrthoDB" id="266054at2"/>
<evidence type="ECO:0000313" key="2">
    <source>
        <dbReference type="EMBL" id="RDV25435.1"/>
    </source>
</evidence>
<sequence length="415" mass="45972">MIKPIIGTLLCSVLVACSTHYTATTEAAGQSTPYAPAMNSAQRVFAEQDGMVVIEAEHFSAQALADVRRWTVFDADTPVSHGLNDADLPHPVDASNGAYIEILPDTRTNHDEVLISGENFSAQPGVMGVLSYPIQFSQTGRYYLWGRAFSTGSEDNGVHFGIDGSWPESSQRLQLCEGKNSWTWSSQQRRPDNHCGTPSTLWIDIDQPGLHHLMVSMREDGFELDKIILALDPGFIPAGISLGETLYQPKALPPKTAYKQVLEYRKILGAAELFEPDPQHAFALYHDKNRDVMAVNAVKPDARDKFFRWNFTVPTPEKGNNRKRSVTYANAQLVTLAEIDGESKYRVWLNNQLLAEVQNPETNTDYQEIYFPLGELTLAPGDVLSVESMAVTNGKIPENGGTAFARGRWRGLVLN</sequence>
<dbReference type="AlphaFoldDB" id="A0A3D8M6V9"/>
<name>A0A3D8M6V9_9ALTE</name>
<keyword evidence="3" id="KW-1185">Reference proteome</keyword>
<reference evidence="3" key="1">
    <citation type="submission" date="2018-08" db="EMBL/GenBank/DDBJ databases">
        <authorList>
            <person name="Zhang J."/>
            <person name="Du Z.-J."/>
        </authorList>
    </citation>
    <scope>NUCLEOTIDE SEQUENCE [LARGE SCALE GENOMIC DNA]</scope>
    <source>
        <strain evidence="3">KCTC 52655</strain>
    </source>
</reference>
<evidence type="ECO:0000256" key="1">
    <source>
        <dbReference type="SAM" id="SignalP"/>
    </source>
</evidence>
<dbReference type="RefSeq" id="WP_115593089.1">
    <property type="nucleotide sequence ID" value="NZ_QRHA01000006.1"/>
</dbReference>
<dbReference type="Proteomes" id="UP000256561">
    <property type="component" value="Unassembled WGS sequence"/>
</dbReference>
<organism evidence="2 3">
    <name type="scientific">Alteromonas aestuariivivens</name>
    <dbReference type="NCBI Taxonomy" id="1938339"/>
    <lineage>
        <taxon>Bacteria</taxon>
        <taxon>Pseudomonadati</taxon>
        <taxon>Pseudomonadota</taxon>
        <taxon>Gammaproteobacteria</taxon>
        <taxon>Alteromonadales</taxon>
        <taxon>Alteromonadaceae</taxon>
        <taxon>Alteromonas/Salinimonas group</taxon>
        <taxon>Alteromonas</taxon>
    </lineage>
</organism>
<comment type="caution">
    <text evidence="2">The sequence shown here is derived from an EMBL/GenBank/DDBJ whole genome shotgun (WGS) entry which is preliminary data.</text>
</comment>
<dbReference type="EMBL" id="QRHA01000006">
    <property type="protein sequence ID" value="RDV25435.1"/>
    <property type="molecule type" value="Genomic_DNA"/>
</dbReference>
<accession>A0A3D8M6V9</accession>
<protein>
    <submittedName>
        <fullName evidence="2">Uncharacterized protein</fullName>
    </submittedName>
</protein>
<proteinExistence type="predicted"/>
<evidence type="ECO:0000313" key="3">
    <source>
        <dbReference type="Proteomes" id="UP000256561"/>
    </source>
</evidence>
<feature type="chain" id="PRO_5017708759" evidence="1">
    <location>
        <begin position="24"/>
        <end position="415"/>
    </location>
</feature>
<gene>
    <name evidence="2" type="ORF">DXV75_09015</name>
</gene>
<keyword evidence="1" id="KW-0732">Signal</keyword>
<feature type="signal peptide" evidence="1">
    <location>
        <begin position="1"/>
        <end position="23"/>
    </location>
</feature>
<dbReference type="Gene3D" id="2.60.120.1620">
    <property type="match status" value="1"/>
</dbReference>
<dbReference type="PROSITE" id="PS51257">
    <property type="entry name" value="PROKAR_LIPOPROTEIN"/>
    <property type="match status" value="1"/>
</dbReference>